<dbReference type="EMBL" id="BLQM01000220">
    <property type="protein sequence ID" value="GMH76407.1"/>
    <property type="molecule type" value="Genomic_DNA"/>
</dbReference>
<evidence type="ECO:0000256" key="3">
    <source>
        <dbReference type="SAM" id="MobiDB-lite"/>
    </source>
</evidence>
<dbReference type="Gene3D" id="3.40.50.300">
    <property type="entry name" value="P-loop containing nucleotide triphosphate hydrolases"/>
    <property type="match status" value="1"/>
</dbReference>
<feature type="compositionally biased region" description="Basic and acidic residues" evidence="3">
    <location>
        <begin position="1470"/>
        <end position="1491"/>
    </location>
</feature>
<dbReference type="InterPro" id="IPR027417">
    <property type="entry name" value="P-loop_NTPase"/>
</dbReference>
<evidence type="ECO:0000256" key="1">
    <source>
        <dbReference type="ARBA" id="ARBA00008913"/>
    </source>
</evidence>
<comment type="similarity">
    <text evidence="1">Belongs to the EAF1 family.</text>
</comment>
<dbReference type="PANTHER" id="PTHR46774">
    <property type="entry name" value="CHROMATIN MODIFICATION-RELATED PROTEIN EAF1 A-RELATED"/>
    <property type="match status" value="1"/>
</dbReference>
<reference evidence="7" key="1">
    <citation type="journal article" date="2023" name="Commun. Biol.">
        <title>Genome analysis of Parmales, the sister group of diatoms, reveals the evolutionary specialization of diatoms from phago-mixotrophs to photoautotrophs.</title>
        <authorList>
            <person name="Ban H."/>
            <person name="Sato S."/>
            <person name="Yoshikawa S."/>
            <person name="Yamada K."/>
            <person name="Nakamura Y."/>
            <person name="Ichinomiya M."/>
            <person name="Sato N."/>
            <person name="Blanc-Mathieu R."/>
            <person name="Endo H."/>
            <person name="Kuwata A."/>
            <person name="Ogata H."/>
        </authorList>
    </citation>
    <scope>NUCLEOTIDE SEQUENCE [LARGE SCALE GENOMIC DNA]</scope>
</reference>
<dbReference type="SUPFAM" id="SSF46689">
    <property type="entry name" value="Homeodomain-like"/>
    <property type="match status" value="1"/>
</dbReference>
<dbReference type="InterPro" id="IPR014012">
    <property type="entry name" value="HSA_dom"/>
</dbReference>
<sequence>MQVEEAARGLASRQYMLSVTQSVKAEAIKLLNSKPSKIDKEEEIAGHKAMTVSANSRKNQKVTTSNPTPLPPGVGEEKRSVRQRVGRNYADVVRGDTIDVGGNIVFSGGGNNQFQNRNNQDRRAEQQHRQPPPKKKWIPPPSELTRNAEFNALVTKRAEILQKLGGPETGEGERGYPKEGVARLEGVPVRLPNRRKTQWDYLLEEMEWMAEDFKQERIWKNVAARGIGLSVVKEFEEKKRKSTQTSIAGDLDATIAKKKLTKAISDTVVSHWGQCGIAGPLADDGFKNWAAWAKYKNIEAKDPMEVLPLVEDSEEVMADFDEITKGLEAVQSKAGKLGAVDGELQLTKVLSKLQTVKDYGVVITGGNARTSIVSDFINSSKGKQLVICPPASVIKWRSKLGTCNLAGFPGGTYYPNAEPENEKVTLCELSAMRVSLLNVKLLEKEWECVWVDLRGEAEENIPWGWWAKIQKLKFKRRVLIEGGGKGLDARDTSAGVLQDFCCKRLAFCYPGFGKGERVFDWAKGDEADGGKVEEILKKSISPFVFTVADEDPEELPQCELIKTPLSQSQADVYNSTAHSLIGGKSTSVIANGLVKLRNICTSVYDFKNAGMVLDKGFVDTERVEGIMAKSCKMKGVKDILDGLETEEKLLVFASNPATLHLLHLLLTSLSLAHESLVSPLTPTPSSVQLSVEKFDKGDIRVLCASPTGLWGGLLPINCNVVIVDDDWSGRQMSQLHTILRKIQPPSIKRIVSADTIEEEIFSRRGGWDGFKDQGANAVVDDYGILTVGANLGKGLVDLRGMPLTNVLKCPNESDAVFLPSASDPPDAATVERENNALTGQLSVLESRACVLSTGDDGEEGVDGCVIVMPKTIQPFSASRLDMGAMPARMYVSKLAALTQPENESMDKVEEDDPVFLKRMGERWESLGVGCDDAVKLCKLLTYDGGDDGMENSNRAVANKKAQKGSFYAQAYANFIEGNQERTHCLNGKFETVMAPPAIPGVLTDGEGGAGAGGSFGMLGEGKMLSAFEAARVASKTSTSVSDYRHFGSEGKQPFLNSMLLFVKRHSSQQVKRKRGGVDIGRFIREGESGEECEIRVRAEVRRTRSQKQFKIANSLAKNSAARSHAGPGVPILFQSTTDAQKIDRCIVTIKPLKQVKGEDPMETDDVEKSRNVRQRKRLRRDNGPSKVYFGPFEGGWFNSSGGQSGIHPPRPVAGISLPMGVSLRTSERNMDSDPWTKDEDEEISNCSSRFGFNWHVSSFCASAAGRKGKRSARQCLERWQELANDSSSMSKDIKEADKEWKKIESADGDEGIQKLLWERVSEGRVGGYVVSDDENGGGGSEAVPMEVEGEGDASKSAVKKRLVALRAASTKKRQPPGIPGTDSSGQQPAPAHASHKTASTNAANSLIQSAGLKAETTQAGDLWPLQLLEAFKLKSTMNETATVPTPATAKRGASGGGGMGGAGGGGAGGRRGEASDTEGEHAAAGGRDQRRGGGGAGRDVPSADGGDYPGQQAEAGQRQRSCLDFRYGSGGEPGAVEQAGRSGWWGGEVATDSIPSARKATGSRAAKVRAGASVISSEEETVRGERQAATDTRGEESATSTGCVIRNY</sequence>
<dbReference type="PROSITE" id="PS50090">
    <property type="entry name" value="MYB_LIKE"/>
    <property type="match status" value="1"/>
</dbReference>
<evidence type="ECO:0000313" key="6">
    <source>
        <dbReference type="EMBL" id="GMH76407.1"/>
    </source>
</evidence>
<feature type="compositionally biased region" description="Gly residues" evidence="3">
    <location>
        <begin position="1453"/>
        <end position="1469"/>
    </location>
</feature>
<evidence type="ECO:0000259" key="5">
    <source>
        <dbReference type="PROSITE" id="PS51204"/>
    </source>
</evidence>
<feature type="region of interest" description="Disordered" evidence="3">
    <location>
        <begin position="1438"/>
        <end position="1518"/>
    </location>
</feature>
<evidence type="ECO:0000256" key="2">
    <source>
        <dbReference type="ARBA" id="ARBA00022853"/>
    </source>
</evidence>
<name>A0A9W7AQD7_9STRA</name>
<feature type="compositionally biased region" description="Basic and acidic residues" evidence="3">
    <location>
        <begin position="119"/>
        <end position="128"/>
    </location>
</feature>
<comment type="caution">
    <text evidence="6">The sequence shown here is derived from an EMBL/GenBank/DDBJ whole genome shotgun (WGS) entry which is preliminary data.</text>
</comment>
<dbReference type="Pfam" id="PF07529">
    <property type="entry name" value="HSA"/>
    <property type="match status" value="1"/>
</dbReference>
<dbReference type="InterPro" id="IPR001005">
    <property type="entry name" value="SANT/Myb"/>
</dbReference>
<feature type="region of interest" description="Disordered" evidence="3">
    <location>
        <begin position="104"/>
        <end position="143"/>
    </location>
</feature>
<feature type="region of interest" description="Disordered" evidence="3">
    <location>
        <begin position="1576"/>
        <end position="1608"/>
    </location>
</feature>
<protein>
    <recommendedName>
        <fullName evidence="8">Myb-like domain-containing protein</fullName>
    </recommendedName>
</protein>
<feature type="region of interest" description="Disordered" evidence="3">
    <location>
        <begin position="1327"/>
        <end position="1400"/>
    </location>
</feature>
<dbReference type="PANTHER" id="PTHR46774:SF3">
    <property type="entry name" value="CHROMATIN MODIFICATION-RELATED PROTEIN EAF1 A-RELATED"/>
    <property type="match status" value="1"/>
</dbReference>
<proteinExistence type="inferred from homology"/>
<dbReference type="SMART" id="SM00573">
    <property type="entry name" value="HSA"/>
    <property type="match status" value="1"/>
</dbReference>
<feature type="domain" description="Myb-like" evidence="4">
    <location>
        <begin position="1227"/>
        <end position="1283"/>
    </location>
</feature>
<dbReference type="Proteomes" id="UP001162640">
    <property type="component" value="Unassembled WGS sequence"/>
</dbReference>
<dbReference type="GO" id="GO:0035267">
    <property type="term" value="C:NuA4 histone acetyltransferase complex"/>
    <property type="evidence" value="ECO:0007669"/>
    <property type="project" value="InterPro"/>
</dbReference>
<feature type="region of interest" description="Disordered" evidence="3">
    <location>
        <begin position="1156"/>
        <end position="1184"/>
    </location>
</feature>
<feature type="domain" description="HSA" evidence="5">
    <location>
        <begin position="186"/>
        <end position="265"/>
    </location>
</feature>
<dbReference type="InterPro" id="IPR009057">
    <property type="entry name" value="Homeodomain-like_sf"/>
</dbReference>
<dbReference type="CDD" id="cd00167">
    <property type="entry name" value="SANT"/>
    <property type="match status" value="1"/>
</dbReference>
<evidence type="ECO:0000313" key="7">
    <source>
        <dbReference type="Proteomes" id="UP001162640"/>
    </source>
</evidence>
<keyword evidence="2" id="KW-0156">Chromatin regulator</keyword>
<dbReference type="GO" id="GO:0006325">
    <property type="term" value="P:chromatin organization"/>
    <property type="evidence" value="ECO:0007669"/>
    <property type="project" value="UniProtKB-KW"/>
</dbReference>
<dbReference type="PROSITE" id="PS51204">
    <property type="entry name" value="HSA"/>
    <property type="match status" value="1"/>
</dbReference>
<gene>
    <name evidence="6" type="ORF">TL16_g07072</name>
</gene>
<feature type="region of interest" description="Disordered" evidence="3">
    <location>
        <begin position="41"/>
        <end position="83"/>
    </location>
</feature>
<dbReference type="InterPro" id="IPR044798">
    <property type="entry name" value="EAF1A/B"/>
</dbReference>
<dbReference type="Gene3D" id="1.10.10.60">
    <property type="entry name" value="Homeodomain-like"/>
    <property type="match status" value="1"/>
</dbReference>
<organism evidence="6 7">
    <name type="scientific">Triparma laevis f. inornata</name>
    <dbReference type="NCBI Taxonomy" id="1714386"/>
    <lineage>
        <taxon>Eukaryota</taxon>
        <taxon>Sar</taxon>
        <taxon>Stramenopiles</taxon>
        <taxon>Ochrophyta</taxon>
        <taxon>Bolidophyceae</taxon>
        <taxon>Parmales</taxon>
        <taxon>Triparmaceae</taxon>
        <taxon>Triparma</taxon>
    </lineage>
</organism>
<evidence type="ECO:0000259" key="4">
    <source>
        <dbReference type="PROSITE" id="PS50090"/>
    </source>
</evidence>
<evidence type="ECO:0008006" key="8">
    <source>
        <dbReference type="Google" id="ProtNLM"/>
    </source>
</evidence>
<feature type="compositionally biased region" description="Basic and acidic residues" evidence="3">
    <location>
        <begin position="1580"/>
        <end position="1596"/>
    </location>
</feature>
<feature type="compositionally biased region" description="Polar residues" evidence="3">
    <location>
        <begin position="52"/>
        <end position="67"/>
    </location>
</feature>
<accession>A0A9W7AQD7</accession>
<feature type="compositionally biased region" description="Basic residues" evidence="3">
    <location>
        <begin position="1357"/>
        <end position="1374"/>
    </location>
</feature>